<comment type="caution">
    <text evidence="3">The sequence shown here is derived from an EMBL/GenBank/DDBJ whole genome shotgun (WGS) entry which is preliminary data.</text>
</comment>
<dbReference type="InterPro" id="IPR052208">
    <property type="entry name" value="DmX-like/RAVE_component"/>
</dbReference>
<gene>
    <name evidence="3" type="ORF">GQX73_g3666</name>
</gene>
<evidence type="ECO:0000256" key="1">
    <source>
        <dbReference type="SAM" id="MobiDB-lite"/>
    </source>
</evidence>
<keyword evidence="4" id="KW-1185">Reference proteome</keyword>
<dbReference type="Gene3D" id="2.130.10.10">
    <property type="entry name" value="YVTN repeat-like/Quinoprotein amine dehydrogenase"/>
    <property type="match status" value="2"/>
</dbReference>
<dbReference type="PANTHER" id="PTHR13950">
    <property type="entry name" value="RABCONNECTIN-RELATED"/>
    <property type="match status" value="1"/>
</dbReference>
<protein>
    <recommendedName>
        <fullName evidence="2">RAVE complex protein Rav1 C-terminal domain-containing protein</fullName>
    </recommendedName>
</protein>
<dbReference type="OrthoDB" id="342131at2759"/>
<organism evidence="3 4">
    <name type="scientific">Xylaria multiplex</name>
    <dbReference type="NCBI Taxonomy" id="323545"/>
    <lineage>
        <taxon>Eukaryota</taxon>
        <taxon>Fungi</taxon>
        <taxon>Dikarya</taxon>
        <taxon>Ascomycota</taxon>
        <taxon>Pezizomycotina</taxon>
        <taxon>Sordariomycetes</taxon>
        <taxon>Xylariomycetidae</taxon>
        <taxon>Xylariales</taxon>
        <taxon>Xylariaceae</taxon>
        <taxon>Xylaria</taxon>
    </lineage>
</organism>
<proteinExistence type="predicted"/>
<dbReference type="Pfam" id="PF12234">
    <property type="entry name" value="Rav1p_C"/>
    <property type="match status" value="1"/>
</dbReference>
<feature type="region of interest" description="Disordered" evidence="1">
    <location>
        <begin position="1291"/>
        <end position="1323"/>
    </location>
</feature>
<dbReference type="InterPro" id="IPR015943">
    <property type="entry name" value="WD40/YVTN_repeat-like_dom_sf"/>
</dbReference>
<dbReference type="EMBL" id="WUBL01000030">
    <property type="protein sequence ID" value="KAF2969895.1"/>
    <property type="molecule type" value="Genomic_DNA"/>
</dbReference>
<dbReference type="SUPFAM" id="SSF82171">
    <property type="entry name" value="DPP6 N-terminal domain-like"/>
    <property type="match status" value="1"/>
</dbReference>
<accession>A0A7C8MWK5</accession>
<dbReference type="Proteomes" id="UP000481858">
    <property type="component" value="Unassembled WGS sequence"/>
</dbReference>
<dbReference type="InterPro" id="IPR036322">
    <property type="entry name" value="WD40_repeat_dom_sf"/>
</dbReference>
<evidence type="ECO:0000313" key="3">
    <source>
        <dbReference type="EMBL" id="KAF2969895.1"/>
    </source>
</evidence>
<evidence type="ECO:0000259" key="2">
    <source>
        <dbReference type="Pfam" id="PF12234"/>
    </source>
</evidence>
<reference evidence="3 4" key="1">
    <citation type="submission" date="2019-12" db="EMBL/GenBank/DDBJ databases">
        <title>Draft genome sequence of the ascomycete Xylaria multiplex DSM 110363.</title>
        <authorList>
            <person name="Buettner E."/>
            <person name="Kellner H."/>
        </authorList>
    </citation>
    <scope>NUCLEOTIDE SEQUENCE [LARGE SCALE GENOMIC DNA]</scope>
    <source>
        <strain evidence="3 4">DSM 110363</strain>
    </source>
</reference>
<dbReference type="InterPro" id="IPR022033">
    <property type="entry name" value="Rav1p_C"/>
</dbReference>
<dbReference type="FunCoup" id="A0A7C8MWK5">
    <property type="interactions" value="59"/>
</dbReference>
<dbReference type="SUPFAM" id="SSF50978">
    <property type="entry name" value="WD40 repeat-like"/>
    <property type="match status" value="1"/>
</dbReference>
<name>A0A7C8MWK5_9PEZI</name>
<dbReference type="GO" id="GO:0007035">
    <property type="term" value="P:vacuolar acidification"/>
    <property type="evidence" value="ECO:0007669"/>
    <property type="project" value="TreeGrafter"/>
</dbReference>
<dbReference type="PANTHER" id="PTHR13950:SF9">
    <property type="entry name" value="RABCONNECTIN-3A"/>
    <property type="match status" value="1"/>
</dbReference>
<dbReference type="InParanoid" id="A0A7C8MWK5"/>
<sequence>MKGVLPGKPEASLQAISTGYWDSKRIIVYITGNALSILSDPNTLLQTIYDDDSRKLDAVAFDEFSGKIAACTDGTWALQATFDVGNGSTPATLSWGSSEELLIGRSSLWLYDTAPSSPTCHWKQALASPVKSALLSYDSSYIASIGYHDRLVKIWRRLNFGSEEVHFEYGYLPHPRAITSIQWRKPFHVDQTIENVLYSFCADKTLRVWTTADGIGGHTLRLWGKLDLGGAIPQDPGSHKQDVRWAFIISQRDLANATEKVIQEQGNGQEKEDVALQYLLSIANRDTEICVVFDGNGSMSAWALENISSKPRGANNIDNVAFVKSKDFEFLSHSTATSHVEILSYCNKCSGHLHILFHHFDGKIEAFESNIADLLDPTPRSGRLSHRATWSGHSGAIKKIVRNFSGGAIVSRTEAGEAIVWNHQRSRLLRHNIISEERHIHRICLLRGGRFVVFLHHDTLSVWDCRTPVHKLLGDCKYNVRGKPLCILVLPRQRADDVSVAHVATITSEQKGIVWEICLPLDPGNINGAQKNGHRNPLREFCTFELEGAGDLAYVLPVDPAGSKPATYGFLDVFARDVAVSYTHNGRVEFWTAGVDATRNRVEWLSTASMETGVTEPALVGGSTMKKAALVNRNRSAVTIWDIRGARLEYEQDFESHNTVQDLDWTSTPDFQSILAVGFPYRVVLLSQMRFDYLNKGPAWAPIREISIREFTPHPIGDSTWLSDGNLIIGAGNQLFLYDREFGETSALITSGRTTHHKPKNQDLFEVVQKLNGPLPVFHPQFLSQCILAGKHKVVKRILLALNHTLKYHVEGDTIDAYLGLDLAEFYNDEFSAAGPNDSSYIIRRASIDDNDETFTEELALSICEKLQSIPLPQLSGHEQIQLVDIVECAGVVEKHRRSLDENGARFMVFFRQHALRKGRVNEIHMSWREINWAYHSTSQDILMDFVSRNYHGTMLWENARESGIFMWLTDANAVRAQFEVIARNEYTKSEIKNPVDCSLFYFALKKKTVLQGLWRMASWNKEQAMTQRLLSNNFEDPKWKTTALKNAYALLSKRRFEYAAAFFLLADHLQDAVNVCLNQIKDLQLAIAIARVYEGDTGIVLKRLLENEVLAVAAQEGNRWLASWAFWMLKRRDMAVRALITPVFTLLDTPASRDLKSKLFLTDDPALIILYSQLRQQSLQTLRGASKVTPRIEWDFVIHNAGLYDRMGCDLLGLDLGKLRILPLICTMFTLRPSLYVSIDLAQSIVRNWEFLRLPMPAQRGFGGDIIDPTKLLRRRSSLVVQDLPLSPAIPGDMKTGGHSVKPPPSVFQEPDANSLLDSFGF</sequence>
<dbReference type="GO" id="GO:0043291">
    <property type="term" value="C:RAVE complex"/>
    <property type="evidence" value="ECO:0007669"/>
    <property type="project" value="TreeGrafter"/>
</dbReference>
<feature type="domain" description="RAVE complex protein Rav1 C-terminal" evidence="2">
    <location>
        <begin position="586"/>
        <end position="1217"/>
    </location>
</feature>
<evidence type="ECO:0000313" key="4">
    <source>
        <dbReference type="Proteomes" id="UP000481858"/>
    </source>
</evidence>